<feature type="non-terminal residue" evidence="3">
    <location>
        <position position="1"/>
    </location>
</feature>
<dbReference type="PROSITE" id="PS51269">
    <property type="entry name" value="COMM"/>
    <property type="match status" value="1"/>
</dbReference>
<dbReference type="InterPro" id="IPR035437">
    <property type="entry name" value="SNase_OB-fold_sf"/>
</dbReference>
<comment type="caution">
    <text evidence="3">The sequence shown here is derived from an EMBL/GenBank/DDBJ whole genome shotgun (WGS) entry which is preliminary data.</text>
</comment>
<dbReference type="Gene3D" id="2.30.30.140">
    <property type="match status" value="1"/>
</dbReference>
<accession>A0A482WE85</accession>
<keyword evidence="4" id="KW-1185">Reference proteome</keyword>
<dbReference type="Proteomes" id="UP000292052">
    <property type="component" value="Unassembled WGS sequence"/>
</dbReference>
<dbReference type="STRING" id="1661398.A0A482WE85"/>
<feature type="domain" description="COMM" evidence="2">
    <location>
        <begin position="343"/>
        <end position="411"/>
    </location>
</feature>
<dbReference type="OrthoDB" id="77522at2759"/>
<proteinExistence type="predicted"/>
<dbReference type="Gene3D" id="2.40.50.90">
    <property type="match status" value="1"/>
</dbReference>
<dbReference type="Pfam" id="PF21672">
    <property type="entry name" value="COMM_HN"/>
    <property type="match status" value="1"/>
</dbReference>
<dbReference type="SUPFAM" id="SSF63748">
    <property type="entry name" value="Tudor/PWWP/MBT"/>
    <property type="match status" value="1"/>
</dbReference>
<gene>
    <name evidence="3" type="ORF">BDFB_001361</name>
</gene>
<dbReference type="AlphaFoldDB" id="A0A482WE85"/>
<evidence type="ECO:0000259" key="2">
    <source>
        <dbReference type="PROSITE" id="PS51269"/>
    </source>
</evidence>
<feature type="domain" description="Tudor" evidence="1">
    <location>
        <begin position="71"/>
        <end position="133"/>
    </location>
</feature>
<dbReference type="InterPro" id="IPR002999">
    <property type="entry name" value="Tudor"/>
</dbReference>
<sequence>KYGSRDKYQILTCFDKCNFKQGQSFEARVTQIYDPTKFWIVSKFRELEVFQKYLFRFYYLNSSNYKIPHDKIAIDLYCMCFIENAYYRGVIVGFPIRHHDAEQEVQVFLIDYGMLKIIDINNIYYISEECLRVPQFVVRASLAGIRPLNDHWTTQDVDRFYDLVTDKIIKVNVIDIDCKRKILKVFINIKDDNSMISVQETLLTENYAAYIRDKEKTVKTIQTLGFKSPYLLQGGVALINSLNRTKFSLLLKHIVKSEKEELFTQEELVKLSESLKLDETNLQLLIQSIAYIFKQSSKVILKPTVLQEQLVEHLKFNPEKAEDFVKLWTEETNQVFDLKNSHNLENISWELNIQTASTLCNKEQHLNTRLQMGLVSVDGKEKENVILELDEEELLHLYNVLENVQSKLDNI</sequence>
<name>A0A482WE85_ASBVE</name>
<protein>
    <recommendedName>
        <fullName evidence="5">COMM domain-containing protein</fullName>
    </recommendedName>
</protein>
<dbReference type="InterPro" id="IPR017920">
    <property type="entry name" value="COMM"/>
</dbReference>
<dbReference type="InterPro" id="IPR037361">
    <property type="entry name" value="COMMD10"/>
</dbReference>
<evidence type="ECO:0008006" key="5">
    <source>
        <dbReference type="Google" id="ProtNLM"/>
    </source>
</evidence>
<evidence type="ECO:0000313" key="4">
    <source>
        <dbReference type="Proteomes" id="UP000292052"/>
    </source>
</evidence>
<dbReference type="Pfam" id="PF00567">
    <property type="entry name" value="TUDOR"/>
    <property type="match status" value="1"/>
</dbReference>
<dbReference type="PANTHER" id="PTHR12333:SF0">
    <property type="entry name" value="COMM DOMAIN-CONTAINING PROTEIN 10"/>
    <property type="match status" value="1"/>
</dbReference>
<dbReference type="PROSITE" id="PS50304">
    <property type="entry name" value="TUDOR"/>
    <property type="match status" value="1"/>
</dbReference>
<dbReference type="Pfam" id="PF07258">
    <property type="entry name" value="COMM_domain"/>
    <property type="match status" value="1"/>
</dbReference>
<dbReference type="GO" id="GO:0005737">
    <property type="term" value="C:cytoplasm"/>
    <property type="evidence" value="ECO:0007669"/>
    <property type="project" value="UniProtKB-ARBA"/>
</dbReference>
<organism evidence="3 4">
    <name type="scientific">Asbolus verrucosus</name>
    <name type="common">Desert ironclad beetle</name>
    <dbReference type="NCBI Taxonomy" id="1661398"/>
    <lineage>
        <taxon>Eukaryota</taxon>
        <taxon>Metazoa</taxon>
        <taxon>Ecdysozoa</taxon>
        <taxon>Arthropoda</taxon>
        <taxon>Hexapoda</taxon>
        <taxon>Insecta</taxon>
        <taxon>Pterygota</taxon>
        <taxon>Neoptera</taxon>
        <taxon>Endopterygota</taxon>
        <taxon>Coleoptera</taxon>
        <taxon>Polyphaga</taxon>
        <taxon>Cucujiformia</taxon>
        <taxon>Tenebrionidae</taxon>
        <taxon>Pimeliinae</taxon>
        <taxon>Asbolus</taxon>
    </lineage>
</organism>
<reference evidence="3 4" key="1">
    <citation type="submission" date="2017-03" db="EMBL/GenBank/DDBJ databases">
        <title>Genome of the blue death feigning beetle - Asbolus verrucosus.</title>
        <authorList>
            <person name="Rider S.D."/>
        </authorList>
    </citation>
    <scope>NUCLEOTIDE SEQUENCE [LARGE SCALE GENOMIC DNA]</scope>
    <source>
        <strain evidence="3">Butters</strain>
        <tissue evidence="3">Head and leg muscle</tissue>
    </source>
</reference>
<dbReference type="EMBL" id="QDEB01001141">
    <property type="protein sequence ID" value="RZC43217.1"/>
    <property type="molecule type" value="Genomic_DNA"/>
</dbReference>
<dbReference type="PANTHER" id="PTHR12333">
    <property type="entry name" value="COMM DOMAIN CONTAINING PROTEIN 10"/>
    <property type="match status" value="1"/>
</dbReference>
<evidence type="ECO:0000313" key="3">
    <source>
        <dbReference type="EMBL" id="RZC43217.1"/>
    </source>
</evidence>
<evidence type="ECO:0000259" key="1">
    <source>
        <dbReference type="PROSITE" id="PS50304"/>
    </source>
</evidence>